<feature type="compositionally biased region" description="Polar residues" evidence="7">
    <location>
        <begin position="346"/>
        <end position="367"/>
    </location>
</feature>
<feature type="region of interest" description="Disordered" evidence="7">
    <location>
        <begin position="346"/>
        <end position="380"/>
    </location>
</feature>
<evidence type="ECO:0000259" key="9">
    <source>
        <dbReference type="PROSITE" id="PS51294"/>
    </source>
</evidence>
<dbReference type="OrthoDB" id="2143914at2759"/>
<dbReference type="AlphaFoldDB" id="A0A9Q0FSH3"/>
<evidence type="ECO:0000256" key="5">
    <source>
        <dbReference type="ARBA" id="ARBA00023163"/>
    </source>
</evidence>
<sequence length="397" mass="43710">MSLQQHHLKGENHGFSGYHQGVSFLRPPPSLTCLLPLSNASGVIAHSRETGISDPQMGFQVMSHALDQNRKAWDVQKFESRGLKRRNCEEGIDGAQKKGLSLCLDEEEEEPKSSGHAKNGHAKLCARGHWRPAEDARLKELVAQYGPQNWNLIAENLEGRSGKSCRLRWFNQLDPRINRRAFSEEEEERLLAAHRLYGNKWAMIARLFPGRTDNAVKNHWHVIMARKHREQSSIYRRRKPSSSQIVTKGVDVTIHNHNACSESTTVSSTMDESASTCTDLSLTPSSTKAPPRLFTRFSLQAAYKGSSAEEEVMGNGDLGKFYGSSGNGFYQTGPMGVVMGVDQFGQSDSNSEVSATESVGTNKANPNNIPPISGDSENGSKEINLPFIDFLGVGAAA</sequence>
<evidence type="ECO:0000256" key="3">
    <source>
        <dbReference type="ARBA" id="ARBA00023015"/>
    </source>
</evidence>
<feature type="domain" description="HTH myb-type" evidence="9">
    <location>
        <begin position="127"/>
        <end position="173"/>
    </location>
</feature>
<dbReference type="GO" id="GO:0005634">
    <property type="term" value="C:nucleus"/>
    <property type="evidence" value="ECO:0007669"/>
    <property type="project" value="UniProtKB-SubCell"/>
</dbReference>
<dbReference type="FunFam" id="1.10.10.60:FF:000356">
    <property type="entry name" value="MYB transcription factor"/>
    <property type="match status" value="1"/>
</dbReference>
<dbReference type="FunFam" id="1.10.10.60:FF:000060">
    <property type="entry name" value="MYB transcription factor"/>
    <property type="match status" value="1"/>
</dbReference>
<feature type="domain" description="HTH myb-type" evidence="9">
    <location>
        <begin position="174"/>
        <end position="228"/>
    </location>
</feature>
<dbReference type="GO" id="GO:0000981">
    <property type="term" value="F:DNA-binding transcription factor activity, RNA polymerase II-specific"/>
    <property type="evidence" value="ECO:0007669"/>
    <property type="project" value="TreeGrafter"/>
</dbReference>
<accession>A0A9Q0FSH3</accession>
<dbReference type="InterPro" id="IPR009057">
    <property type="entry name" value="Homeodomain-like_sf"/>
</dbReference>
<dbReference type="PROSITE" id="PS50090">
    <property type="entry name" value="MYB_LIKE"/>
    <property type="match status" value="2"/>
</dbReference>
<comment type="caution">
    <text evidence="10">The sequence shown here is derived from an EMBL/GenBank/DDBJ whole genome shotgun (WGS) entry which is preliminary data.</text>
</comment>
<reference evidence="10" key="2">
    <citation type="journal article" date="2023" name="Plants (Basel)">
        <title>Annotation of the Turnera subulata (Passifloraceae) Draft Genome Reveals the S-Locus Evolved after the Divergence of Turneroideae from Passifloroideae in a Stepwise Manner.</title>
        <authorList>
            <person name="Henning P.M."/>
            <person name="Roalson E.H."/>
            <person name="Mir W."/>
            <person name="McCubbin A.G."/>
            <person name="Shore J.S."/>
        </authorList>
    </citation>
    <scope>NUCLEOTIDE SEQUENCE</scope>
    <source>
        <strain evidence="10">F60SS</strain>
    </source>
</reference>
<evidence type="ECO:0000256" key="6">
    <source>
        <dbReference type="ARBA" id="ARBA00023242"/>
    </source>
</evidence>
<reference evidence="10" key="1">
    <citation type="submission" date="2022-02" db="EMBL/GenBank/DDBJ databases">
        <authorList>
            <person name="Henning P.M."/>
            <person name="McCubbin A.G."/>
            <person name="Shore J.S."/>
        </authorList>
    </citation>
    <scope>NUCLEOTIDE SEQUENCE</scope>
    <source>
        <strain evidence="10">F60SS</strain>
        <tissue evidence="10">Leaves</tissue>
    </source>
</reference>
<dbReference type="PANTHER" id="PTHR45614">
    <property type="entry name" value="MYB PROTEIN-RELATED"/>
    <property type="match status" value="1"/>
</dbReference>
<keyword evidence="5" id="KW-0804">Transcription</keyword>
<dbReference type="SMART" id="SM00717">
    <property type="entry name" value="SANT"/>
    <property type="match status" value="2"/>
</dbReference>
<keyword evidence="6" id="KW-0539">Nucleus</keyword>
<feature type="domain" description="Myb-like" evidence="8">
    <location>
        <begin position="127"/>
        <end position="173"/>
    </location>
</feature>
<keyword evidence="4" id="KW-0238">DNA-binding</keyword>
<keyword evidence="3" id="KW-0805">Transcription regulation</keyword>
<dbReference type="Gene3D" id="1.10.10.60">
    <property type="entry name" value="Homeodomain-like"/>
    <property type="match status" value="2"/>
</dbReference>
<dbReference type="CDD" id="cd00167">
    <property type="entry name" value="SANT"/>
    <property type="match status" value="2"/>
</dbReference>
<evidence type="ECO:0000313" key="10">
    <source>
        <dbReference type="EMBL" id="KAJ4836786.1"/>
    </source>
</evidence>
<gene>
    <name evidence="10" type="ORF">Tsubulata_004704</name>
</gene>
<dbReference type="Proteomes" id="UP001141552">
    <property type="component" value="Unassembled WGS sequence"/>
</dbReference>
<dbReference type="SUPFAM" id="SSF46689">
    <property type="entry name" value="Homeodomain-like"/>
    <property type="match status" value="1"/>
</dbReference>
<evidence type="ECO:0000256" key="7">
    <source>
        <dbReference type="SAM" id="MobiDB-lite"/>
    </source>
</evidence>
<evidence type="ECO:0000259" key="8">
    <source>
        <dbReference type="PROSITE" id="PS50090"/>
    </source>
</evidence>
<dbReference type="Pfam" id="PF13921">
    <property type="entry name" value="Myb_DNA-bind_6"/>
    <property type="match status" value="1"/>
</dbReference>
<dbReference type="PANTHER" id="PTHR45614:SF259">
    <property type="entry name" value="MYB DOMAIN PROTEIN 89-RELATED"/>
    <property type="match status" value="1"/>
</dbReference>
<dbReference type="InterPro" id="IPR001005">
    <property type="entry name" value="SANT/Myb"/>
</dbReference>
<evidence type="ECO:0000256" key="1">
    <source>
        <dbReference type="ARBA" id="ARBA00004123"/>
    </source>
</evidence>
<dbReference type="InterPro" id="IPR050560">
    <property type="entry name" value="MYB_TF"/>
</dbReference>
<protein>
    <submittedName>
        <fullName evidence="10">Uncharacterized protein</fullName>
    </submittedName>
</protein>
<keyword evidence="11" id="KW-1185">Reference proteome</keyword>
<dbReference type="InterPro" id="IPR017930">
    <property type="entry name" value="Myb_dom"/>
</dbReference>
<organism evidence="10 11">
    <name type="scientific">Turnera subulata</name>
    <dbReference type="NCBI Taxonomy" id="218843"/>
    <lineage>
        <taxon>Eukaryota</taxon>
        <taxon>Viridiplantae</taxon>
        <taxon>Streptophyta</taxon>
        <taxon>Embryophyta</taxon>
        <taxon>Tracheophyta</taxon>
        <taxon>Spermatophyta</taxon>
        <taxon>Magnoliopsida</taxon>
        <taxon>eudicotyledons</taxon>
        <taxon>Gunneridae</taxon>
        <taxon>Pentapetalae</taxon>
        <taxon>rosids</taxon>
        <taxon>fabids</taxon>
        <taxon>Malpighiales</taxon>
        <taxon>Passifloraceae</taxon>
        <taxon>Turnera</taxon>
    </lineage>
</organism>
<dbReference type="PROSITE" id="PS51294">
    <property type="entry name" value="HTH_MYB"/>
    <property type="match status" value="2"/>
</dbReference>
<proteinExistence type="predicted"/>
<evidence type="ECO:0000313" key="11">
    <source>
        <dbReference type="Proteomes" id="UP001141552"/>
    </source>
</evidence>
<evidence type="ECO:0000256" key="2">
    <source>
        <dbReference type="ARBA" id="ARBA00022737"/>
    </source>
</evidence>
<name>A0A9Q0FSH3_9ROSI</name>
<evidence type="ECO:0000256" key="4">
    <source>
        <dbReference type="ARBA" id="ARBA00023125"/>
    </source>
</evidence>
<comment type="subcellular location">
    <subcellularLocation>
        <location evidence="1">Nucleus</location>
    </subcellularLocation>
</comment>
<dbReference type="GO" id="GO:0000978">
    <property type="term" value="F:RNA polymerase II cis-regulatory region sequence-specific DNA binding"/>
    <property type="evidence" value="ECO:0007669"/>
    <property type="project" value="TreeGrafter"/>
</dbReference>
<keyword evidence="2" id="KW-0677">Repeat</keyword>
<dbReference type="EMBL" id="JAKUCV010004022">
    <property type="protein sequence ID" value="KAJ4836786.1"/>
    <property type="molecule type" value="Genomic_DNA"/>
</dbReference>
<feature type="domain" description="Myb-like" evidence="8">
    <location>
        <begin position="174"/>
        <end position="224"/>
    </location>
</feature>